<dbReference type="InterPro" id="IPR014710">
    <property type="entry name" value="RmlC-like_jellyroll"/>
</dbReference>
<dbReference type="Proteomes" id="UP000241769">
    <property type="component" value="Unassembled WGS sequence"/>
</dbReference>
<feature type="domain" description="Cyclic nucleotide-binding" evidence="1">
    <location>
        <begin position="170"/>
        <end position="273"/>
    </location>
</feature>
<accession>A0A2P6NS04</accession>
<dbReference type="Gene3D" id="2.60.120.10">
    <property type="entry name" value="Jelly Rolls"/>
    <property type="match status" value="2"/>
</dbReference>
<dbReference type="PANTHER" id="PTHR12905">
    <property type="entry name" value="METALLOPHOSPHOESTERASE"/>
    <property type="match status" value="1"/>
</dbReference>
<dbReference type="SUPFAM" id="SSF51206">
    <property type="entry name" value="cAMP-binding domain-like"/>
    <property type="match status" value="2"/>
</dbReference>
<proteinExistence type="predicted"/>
<reference evidence="2 3" key="1">
    <citation type="journal article" date="2018" name="Genome Biol. Evol.">
        <title>Multiple Roots of Fruiting Body Formation in Amoebozoa.</title>
        <authorList>
            <person name="Hillmann F."/>
            <person name="Forbes G."/>
            <person name="Novohradska S."/>
            <person name="Ferling I."/>
            <person name="Riege K."/>
            <person name="Groth M."/>
            <person name="Westermann M."/>
            <person name="Marz M."/>
            <person name="Spaller T."/>
            <person name="Winckler T."/>
            <person name="Schaap P."/>
            <person name="Glockner G."/>
        </authorList>
    </citation>
    <scope>NUCLEOTIDE SEQUENCE [LARGE SCALE GENOMIC DNA]</scope>
    <source>
        <strain evidence="2 3">Jena</strain>
    </source>
</reference>
<comment type="caution">
    <text evidence="2">The sequence shown here is derived from an EMBL/GenBank/DDBJ whole genome shotgun (WGS) entry which is preliminary data.</text>
</comment>
<evidence type="ECO:0000313" key="2">
    <source>
        <dbReference type="EMBL" id="PRP86700.1"/>
    </source>
</evidence>
<dbReference type="Gene3D" id="3.60.21.10">
    <property type="match status" value="1"/>
</dbReference>
<protein>
    <submittedName>
        <fullName evidence="2">Phosphoesterase</fullName>
    </submittedName>
</protein>
<dbReference type="CDD" id="cd00038">
    <property type="entry name" value="CAP_ED"/>
    <property type="match status" value="2"/>
</dbReference>
<dbReference type="SUPFAM" id="SSF56300">
    <property type="entry name" value="Metallo-dependent phosphatases"/>
    <property type="match status" value="1"/>
</dbReference>
<name>A0A2P6NS04_9EUKA</name>
<dbReference type="InterPro" id="IPR018490">
    <property type="entry name" value="cNMP-bd_dom_sf"/>
</dbReference>
<dbReference type="PANTHER" id="PTHR12905:SF0">
    <property type="entry name" value="CALCINEURIN-LIKE PHOSPHOESTERASE DOMAIN-CONTAINING PROTEIN"/>
    <property type="match status" value="1"/>
</dbReference>
<dbReference type="InParanoid" id="A0A2P6NS04"/>
<sequence length="811" mass="92849">MKPEANQSGRRLSIGGQHWPVTVRGIKHRLFLGKKNIKVLPTAEKDRHSSLDGLTVTLDPAILVETEDPNDRHLDNAHLIRLIVKKQTLVNLPGLSGYCTMNDDNQLEFEMSATDVEQRDEIVRILRDRISQSRDHSTDEAEPTEQTLTTMIGTTKEYMMTDNDWNLITLHSQDYLYGRGSTVMVKNRPNRRLFRIKTGYVQIRSDDGSKVYSRHGPGSLLGEMSLLGDGFTSALCVAETDLCLSEISLQFLRKLFHSEPALELRFWHTLSVRIALRLQSALNYDRQQIKIDPHKEMEESEGCAGFLFKVNAMDSYQSDEFLVLRDIRARYHQLPGRLRIHKDRMVFQSNILGFYILKTVHLMDVESVSTRGSHKRNFHIEVEKERDDLRGERVREKKLKREGMMENILSRREKQAPLEPRKPITDIPRNPCDSMIDEEFFSNCNRQDMKVLFSDGQVIMWDGKPGDHIYHILTGHVVLKRLGQIIAQLGPGDIFGDVPFMGIHPIYGEMVVVRELEVVVVESERLKERISKDYSLGIQGYLRRMASRSMPPGDLSSVLCALKTISNPAPSFTKSPESQTPEMVARGIRFLEESAQKRKYFGPRAQKLRFVVVSDTHNQHESIKMPEADVFIHAGDFCGHGNLKEVEKFASWLSSLPYPHKIVIADWPFEREAEAAEALLKPHCTYLRDSSTVIDGIKFYGSPWQPRFFDWAFNLDRGEAIREKWNLIDRDTDILITHGPPKNFGGIVKNGSDAGCEDLLEVIQQMRPLLHISGHIHESYGVTHDEETTYINASTCTYRYQPTNPPVVFQL</sequence>
<evidence type="ECO:0000313" key="3">
    <source>
        <dbReference type="Proteomes" id="UP000241769"/>
    </source>
</evidence>
<dbReference type="CDD" id="cd07379">
    <property type="entry name" value="MPP_239FB"/>
    <property type="match status" value="1"/>
</dbReference>
<gene>
    <name evidence="2" type="ORF">PROFUN_02849</name>
</gene>
<dbReference type="EMBL" id="MDYQ01000027">
    <property type="protein sequence ID" value="PRP86700.1"/>
    <property type="molecule type" value="Genomic_DNA"/>
</dbReference>
<dbReference type="SMART" id="SM00100">
    <property type="entry name" value="cNMP"/>
    <property type="match status" value="2"/>
</dbReference>
<dbReference type="Pfam" id="PF00027">
    <property type="entry name" value="cNMP_binding"/>
    <property type="match status" value="2"/>
</dbReference>
<dbReference type="GO" id="GO:0007154">
    <property type="term" value="P:cell communication"/>
    <property type="evidence" value="ECO:0007669"/>
    <property type="project" value="UniProtKB-ARBA"/>
</dbReference>
<dbReference type="GO" id="GO:0016787">
    <property type="term" value="F:hydrolase activity"/>
    <property type="evidence" value="ECO:0007669"/>
    <property type="project" value="InterPro"/>
</dbReference>
<keyword evidence="3" id="KW-1185">Reference proteome</keyword>
<dbReference type="OrthoDB" id="630188at2759"/>
<organism evidence="2 3">
    <name type="scientific">Planoprotostelium fungivorum</name>
    <dbReference type="NCBI Taxonomy" id="1890364"/>
    <lineage>
        <taxon>Eukaryota</taxon>
        <taxon>Amoebozoa</taxon>
        <taxon>Evosea</taxon>
        <taxon>Variosea</taxon>
        <taxon>Cavosteliida</taxon>
        <taxon>Cavosteliaceae</taxon>
        <taxon>Planoprotostelium</taxon>
    </lineage>
</organism>
<dbReference type="Pfam" id="PF00149">
    <property type="entry name" value="Metallophos"/>
    <property type="match status" value="1"/>
</dbReference>
<dbReference type="InterPro" id="IPR051693">
    <property type="entry name" value="UPF0046_metallophosphoest"/>
</dbReference>
<feature type="domain" description="Cyclic nucleotide-binding" evidence="1">
    <location>
        <begin position="453"/>
        <end position="530"/>
    </location>
</feature>
<dbReference type="InterPro" id="IPR029052">
    <property type="entry name" value="Metallo-depent_PP-like"/>
</dbReference>
<dbReference type="PROSITE" id="PS50042">
    <property type="entry name" value="CNMP_BINDING_3"/>
    <property type="match status" value="2"/>
</dbReference>
<dbReference type="InterPro" id="IPR004843">
    <property type="entry name" value="Calcineurin-like_PHP"/>
</dbReference>
<dbReference type="AlphaFoldDB" id="A0A2P6NS04"/>
<dbReference type="GO" id="GO:0023052">
    <property type="term" value="P:signaling"/>
    <property type="evidence" value="ECO:0007669"/>
    <property type="project" value="UniProtKB-ARBA"/>
</dbReference>
<evidence type="ECO:0000259" key="1">
    <source>
        <dbReference type="PROSITE" id="PS50042"/>
    </source>
</evidence>
<dbReference type="InterPro" id="IPR000595">
    <property type="entry name" value="cNMP-bd_dom"/>
</dbReference>